<gene>
    <name evidence="1" type="ORF">MLD38_038278</name>
</gene>
<name>A0ACB9KZL0_9MYRT</name>
<accession>A0ACB9KZL0</accession>
<proteinExistence type="predicted"/>
<dbReference type="EMBL" id="CM042891">
    <property type="protein sequence ID" value="KAI4302549.1"/>
    <property type="molecule type" value="Genomic_DNA"/>
</dbReference>
<comment type="caution">
    <text evidence="1">The sequence shown here is derived from an EMBL/GenBank/DDBJ whole genome shotgun (WGS) entry which is preliminary data.</text>
</comment>
<evidence type="ECO:0000313" key="1">
    <source>
        <dbReference type="EMBL" id="KAI4302549.1"/>
    </source>
</evidence>
<protein>
    <submittedName>
        <fullName evidence="1">Uncharacterized protein</fullName>
    </submittedName>
</protein>
<evidence type="ECO:0000313" key="2">
    <source>
        <dbReference type="Proteomes" id="UP001057402"/>
    </source>
</evidence>
<organism evidence="1 2">
    <name type="scientific">Melastoma candidum</name>
    <dbReference type="NCBI Taxonomy" id="119954"/>
    <lineage>
        <taxon>Eukaryota</taxon>
        <taxon>Viridiplantae</taxon>
        <taxon>Streptophyta</taxon>
        <taxon>Embryophyta</taxon>
        <taxon>Tracheophyta</taxon>
        <taxon>Spermatophyta</taxon>
        <taxon>Magnoliopsida</taxon>
        <taxon>eudicotyledons</taxon>
        <taxon>Gunneridae</taxon>
        <taxon>Pentapetalae</taxon>
        <taxon>rosids</taxon>
        <taxon>malvids</taxon>
        <taxon>Myrtales</taxon>
        <taxon>Melastomataceae</taxon>
        <taxon>Melastomatoideae</taxon>
        <taxon>Melastomateae</taxon>
        <taxon>Melastoma</taxon>
    </lineage>
</organism>
<keyword evidence="2" id="KW-1185">Reference proteome</keyword>
<sequence length="418" mass="46073">MWMMGCNDDGKICLPTNNDSFNSGRKFRPLIPRPPPPNPGPNSPDHDGHHNHTHHHGRLNHSHGLGIQDPGHGFFPLNHHHLVPMAEQSKREFHTAHQVVVSSRWNPTPEQLRTLEDLYRHGTRTPSADQIQQITSQLRRYGKIEGKNVFYWFQNHKARERQKRRRQMESFGLAEDENGYLSNHRESGNAECKESGGSRKTVSDDDVQRANNNNIPTTINNNDNVNNSYNWGCAEGSNIDRGGKSAMAAEAAAVVGGGGGGSASGSSSAAAAAAEAVKTTSTSSASSTAVVTSLWMKLNESSELLLPYPNMAIPYDDEAFVLAKNATCPRRLAQLPTTATVNDLSVATPLPSAPLRPLPFPNQDFQTLQLFPLRSEADDYDEGYDKGMERGVDFAGGCHVGEEDHLRLQFYEFLPMKN</sequence>
<dbReference type="Proteomes" id="UP001057402">
    <property type="component" value="Chromosome 12"/>
</dbReference>
<reference evidence="2" key="1">
    <citation type="journal article" date="2023" name="Front. Plant Sci.">
        <title>Chromosomal-level genome assembly of Melastoma candidum provides insights into trichome evolution.</title>
        <authorList>
            <person name="Zhong Y."/>
            <person name="Wu W."/>
            <person name="Sun C."/>
            <person name="Zou P."/>
            <person name="Liu Y."/>
            <person name="Dai S."/>
            <person name="Zhou R."/>
        </authorList>
    </citation>
    <scope>NUCLEOTIDE SEQUENCE [LARGE SCALE GENOMIC DNA]</scope>
</reference>